<evidence type="ECO:0000256" key="1">
    <source>
        <dbReference type="ARBA" id="ARBA00007198"/>
    </source>
</evidence>
<protein>
    <submittedName>
        <fullName evidence="3">Spx/MgsR family transcriptional regulator</fullName>
    </submittedName>
</protein>
<gene>
    <name evidence="3" type="ORF">EV688_106121</name>
</gene>
<dbReference type="InterPro" id="IPR036249">
    <property type="entry name" value="Thioredoxin-like_sf"/>
</dbReference>
<dbReference type="PANTHER" id="PTHR30041:SF8">
    <property type="entry name" value="PROTEIN YFFB"/>
    <property type="match status" value="1"/>
</dbReference>
<comment type="similarity">
    <text evidence="1 2">Belongs to the ArsC family.</text>
</comment>
<dbReference type="PANTHER" id="PTHR30041">
    <property type="entry name" value="ARSENATE REDUCTASE"/>
    <property type="match status" value="1"/>
</dbReference>
<evidence type="ECO:0000313" key="4">
    <source>
        <dbReference type="Proteomes" id="UP000294980"/>
    </source>
</evidence>
<dbReference type="InterPro" id="IPR006504">
    <property type="entry name" value="Tscrpt_reg_Spx/MgsR"/>
</dbReference>
<dbReference type="SUPFAM" id="SSF52833">
    <property type="entry name" value="Thioredoxin-like"/>
    <property type="match status" value="1"/>
</dbReference>
<sequence>MITLYGIKSCDTVRKARRWLDQHDIDYQYHDLREDGLSEPSASAWLTALGQRELLNRRSTTWKTLPAELRDSMDDDRALTAVLEHPTLVKRPVLDTGSEIHVGFSPERYATLFKRHTL</sequence>
<proteinExistence type="inferred from homology"/>
<name>A0A4V2SBQ9_9GAMM</name>
<comment type="caution">
    <text evidence="3">The sequence shown here is derived from an EMBL/GenBank/DDBJ whole genome shotgun (WGS) entry which is preliminary data.</text>
</comment>
<dbReference type="Pfam" id="PF03960">
    <property type="entry name" value="ArsC"/>
    <property type="match status" value="1"/>
</dbReference>
<dbReference type="AlphaFoldDB" id="A0A4V2SBQ9"/>
<dbReference type="CDD" id="cd03035">
    <property type="entry name" value="ArsC_Yffb"/>
    <property type="match status" value="1"/>
</dbReference>
<dbReference type="Gene3D" id="3.40.30.10">
    <property type="entry name" value="Glutaredoxin"/>
    <property type="match status" value="1"/>
</dbReference>
<organism evidence="3 4">
    <name type="scientific">Chromatocurvus halotolerans</name>
    <dbReference type="NCBI Taxonomy" id="1132028"/>
    <lineage>
        <taxon>Bacteria</taxon>
        <taxon>Pseudomonadati</taxon>
        <taxon>Pseudomonadota</taxon>
        <taxon>Gammaproteobacteria</taxon>
        <taxon>Cellvibrionales</taxon>
        <taxon>Halieaceae</taxon>
        <taxon>Chromatocurvus</taxon>
    </lineage>
</organism>
<keyword evidence="4" id="KW-1185">Reference proteome</keyword>
<dbReference type="RefSeq" id="WP_117315899.1">
    <property type="nucleotide sequence ID" value="NZ_QQSW01000005.1"/>
</dbReference>
<dbReference type="InterPro" id="IPR006660">
    <property type="entry name" value="Arsenate_reductase-like"/>
</dbReference>
<dbReference type="Proteomes" id="UP000294980">
    <property type="component" value="Unassembled WGS sequence"/>
</dbReference>
<accession>A0A4V2SBQ9</accession>
<dbReference type="EMBL" id="SLWX01000006">
    <property type="protein sequence ID" value="TCO75930.1"/>
    <property type="molecule type" value="Genomic_DNA"/>
</dbReference>
<dbReference type="PROSITE" id="PS51353">
    <property type="entry name" value="ARSC"/>
    <property type="match status" value="1"/>
</dbReference>
<dbReference type="OrthoDB" id="9803749at2"/>
<dbReference type="NCBIfam" id="TIGR01617">
    <property type="entry name" value="arsC_related"/>
    <property type="match status" value="1"/>
</dbReference>
<reference evidence="3 4" key="1">
    <citation type="submission" date="2019-03" db="EMBL/GenBank/DDBJ databases">
        <title>Genomic Encyclopedia of Type Strains, Phase IV (KMG-IV): sequencing the most valuable type-strain genomes for metagenomic binning, comparative biology and taxonomic classification.</title>
        <authorList>
            <person name="Goeker M."/>
        </authorList>
    </citation>
    <scope>NUCLEOTIDE SEQUENCE [LARGE SCALE GENOMIC DNA]</scope>
    <source>
        <strain evidence="3 4">DSM 23344</strain>
    </source>
</reference>
<evidence type="ECO:0000256" key="2">
    <source>
        <dbReference type="PROSITE-ProRule" id="PRU01282"/>
    </source>
</evidence>
<evidence type="ECO:0000313" key="3">
    <source>
        <dbReference type="EMBL" id="TCO75930.1"/>
    </source>
</evidence>